<sequence length="117" mass="12890">MCFPTAGSVKPSLTQEVIRAEIAEFQKEEDQKRPAIIITSNHMAQIVSKGSDAVNKISQVAQEPPKALVASVDAAFFREEWIRAMEKPGTAGIARQTLVPNTGLFSNDRLAYDSYKH</sequence>
<comment type="caution">
    <text evidence="1">The sequence shown here is derived from an EMBL/GenBank/DDBJ whole genome shotgun (WGS) entry which is preliminary data.</text>
</comment>
<name>A0A8H3EWB9_9LECA</name>
<keyword evidence="2" id="KW-1185">Reference proteome</keyword>
<evidence type="ECO:0000313" key="1">
    <source>
        <dbReference type="EMBL" id="CAF9913602.1"/>
    </source>
</evidence>
<dbReference type="Proteomes" id="UP000664169">
    <property type="component" value="Unassembled WGS sequence"/>
</dbReference>
<gene>
    <name evidence="1" type="ORF">GOMPHAMPRED_007975</name>
</gene>
<dbReference type="EMBL" id="CAJPDQ010000008">
    <property type="protein sequence ID" value="CAF9913602.1"/>
    <property type="molecule type" value="Genomic_DNA"/>
</dbReference>
<organism evidence="1 2">
    <name type="scientific">Gomphillus americanus</name>
    <dbReference type="NCBI Taxonomy" id="1940652"/>
    <lineage>
        <taxon>Eukaryota</taxon>
        <taxon>Fungi</taxon>
        <taxon>Dikarya</taxon>
        <taxon>Ascomycota</taxon>
        <taxon>Pezizomycotina</taxon>
        <taxon>Lecanoromycetes</taxon>
        <taxon>OSLEUM clade</taxon>
        <taxon>Ostropomycetidae</taxon>
        <taxon>Ostropales</taxon>
        <taxon>Graphidaceae</taxon>
        <taxon>Gomphilloideae</taxon>
        <taxon>Gomphillus</taxon>
    </lineage>
</organism>
<dbReference type="AlphaFoldDB" id="A0A8H3EWB9"/>
<evidence type="ECO:0000313" key="2">
    <source>
        <dbReference type="Proteomes" id="UP000664169"/>
    </source>
</evidence>
<proteinExistence type="predicted"/>
<reference evidence="1" key="1">
    <citation type="submission" date="2021-03" db="EMBL/GenBank/DDBJ databases">
        <authorList>
            <person name="Tagirdzhanova G."/>
        </authorList>
    </citation>
    <scope>NUCLEOTIDE SEQUENCE</scope>
</reference>
<accession>A0A8H3EWB9</accession>
<protein>
    <submittedName>
        <fullName evidence="1">Uncharacterized protein</fullName>
    </submittedName>
</protein>